<evidence type="ECO:0000313" key="4">
    <source>
        <dbReference type="Proteomes" id="UP000031036"/>
    </source>
</evidence>
<dbReference type="SMART" id="SM00257">
    <property type="entry name" value="LysM"/>
    <property type="match status" value="1"/>
</dbReference>
<feature type="compositionally biased region" description="Polar residues" evidence="1">
    <location>
        <begin position="339"/>
        <end position="355"/>
    </location>
</feature>
<organism evidence="3 4">
    <name type="scientific">Toxocara canis</name>
    <name type="common">Canine roundworm</name>
    <dbReference type="NCBI Taxonomy" id="6265"/>
    <lineage>
        <taxon>Eukaryota</taxon>
        <taxon>Metazoa</taxon>
        <taxon>Ecdysozoa</taxon>
        <taxon>Nematoda</taxon>
        <taxon>Chromadorea</taxon>
        <taxon>Rhabditida</taxon>
        <taxon>Spirurina</taxon>
        <taxon>Ascaridomorpha</taxon>
        <taxon>Ascaridoidea</taxon>
        <taxon>Toxocaridae</taxon>
        <taxon>Toxocara</taxon>
    </lineage>
</organism>
<protein>
    <submittedName>
        <fullName evidence="3">Oxidation resistance protein 1</fullName>
    </submittedName>
</protein>
<dbReference type="InterPro" id="IPR018392">
    <property type="entry name" value="LysM"/>
</dbReference>
<feature type="compositionally biased region" description="Low complexity" evidence="1">
    <location>
        <begin position="400"/>
        <end position="415"/>
    </location>
</feature>
<dbReference type="OMA" id="QDLYIMM"/>
<dbReference type="Gene3D" id="3.10.350.10">
    <property type="entry name" value="LysM domain"/>
    <property type="match status" value="1"/>
</dbReference>
<accession>A0A0B2VVQ4</accession>
<dbReference type="PROSITE" id="PS51782">
    <property type="entry name" value="LYSM"/>
    <property type="match status" value="1"/>
</dbReference>
<gene>
    <name evidence="3" type="primary">Oxr1</name>
    <name evidence="3" type="ORF">Tcan_04676</name>
</gene>
<feature type="region of interest" description="Disordered" evidence="1">
    <location>
        <begin position="82"/>
        <end position="101"/>
    </location>
</feature>
<dbReference type="AlphaFoldDB" id="A0A0B2VVQ4"/>
<reference evidence="3 4" key="1">
    <citation type="submission" date="2014-11" db="EMBL/GenBank/DDBJ databases">
        <title>Genetic blueprint of the zoonotic pathogen Toxocara canis.</title>
        <authorList>
            <person name="Zhu X.-Q."/>
            <person name="Korhonen P.K."/>
            <person name="Cai H."/>
            <person name="Young N.D."/>
            <person name="Nejsum P."/>
            <person name="von Samson-Himmelstjerna G."/>
            <person name="Boag P.R."/>
            <person name="Tan P."/>
            <person name="Li Q."/>
            <person name="Min J."/>
            <person name="Yang Y."/>
            <person name="Wang X."/>
            <person name="Fang X."/>
            <person name="Hall R.S."/>
            <person name="Hofmann A."/>
            <person name="Sternberg P.W."/>
            <person name="Jex A.R."/>
            <person name="Gasser R.B."/>
        </authorList>
    </citation>
    <scope>NUCLEOTIDE SEQUENCE [LARGE SCALE GENOMIC DNA]</scope>
    <source>
        <strain evidence="3">PN_DK_2014</strain>
    </source>
</reference>
<keyword evidence="4" id="KW-1185">Reference proteome</keyword>
<feature type="compositionally biased region" description="Polar residues" evidence="1">
    <location>
        <begin position="389"/>
        <end position="399"/>
    </location>
</feature>
<dbReference type="OrthoDB" id="26679at2759"/>
<name>A0A0B2VVQ4_TOXCA</name>
<feature type="region of interest" description="Disordered" evidence="1">
    <location>
        <begin position="368"/>
        <end position="415"/>
    </location>
</feature>
<feature type="domain" description="LysM" evidence="2">
    <location>
        <begin position="24"/>
        <end position="67"/>
    </location>
</feature>
<feature type="region of interest" description="Disordered" evidence="1">
    <location>
        <begin position="330"/>
        <end position="355"/>
    </location>
</feature>
<evidence type="ECO:0000259" key="2">
    <source>
        <dbReference type="PROSITE" id="PS51782"/>
    </source>
</evidence>
<dbReference type="Proteomes" id="UP000031036">
    <property type="component" value="Unassembled WGS sequence"/>
</dbReference>
<evidence type="ECO:0000313" key="3">
    <source>
        <dbReference type="EMBL" id="KHN85733.1"/>
    </source>
</evidence>
<proteinExistence type="predicted"/>
<dbReference type="SUPFAM" id="SSF54106">
    <property type="entry name" value="LysM domain"/>
    <property type="match status" value="1"/>
</dbReference>
<dbReference type="CDD" id="cd00118">
    <property type="entry name" value="LysM"/>
    <property type="match status" value="1"/>
</dbReference>
<comment type="caution">
    <text evidence="3">The sequence shown here is derived from an EMBL/GenBank/DDBJ whole genome shotgun (WGS) entry which is preliminary data.</text>
</comment>
<dbReference type="Pfam" id="PF01476">
    <property type="entry name" value="LysM"/>
    <property type="match status" value="1"/>
</dbReference>
<dbReference type="EMBL" id="JPKZ01000733">
    <property type="protein sequence ID" value="KHN85733.1"/>
    <property type="molecule type" value="Genomic_DNA"/>
</dbReference>
<dbReference type="STRING" id="6265.A0A0B2VVQ4"/>
<dbReference type="InterPro" id="IPR036779">
    <property type="entry name" value="LysM_dom_sf"/>
</dbReference>
<evidence type="ECO:0000256" key="1">
    <source>
        <dbReference type="SAM" id="MobiDB-lite"/>
    </source>
</evidence>
<sequence length="729" mass="79127">MPNSPGSVGGQFDGNLWVCLISSMEYVVKDHDSLERIAAYHECTVGELMKMNRMGSRMVFPGQKLMVPSLICDNVLESEETGHHSHAARSGERLEPCSESADGIRIGPGSAVLVQQRSLSTSSGPENALLSEVEGVAPGSSGLARLRERDEDTDCLQRFLKIRVKEVTETDGTVSGTLLVTPNALMFDPDVTHPLVVENGQDLYMMMAHMDEIMSVAVFKDIEALMCEADSADKMYDPEHVRTPSVGQSPSRSRAQVGLEFQKNAMDETRNVFDADVEDSLRERAPPEGSVNDSSKTEGIFATVEHGEVISAGLSILGESAGGLPEIAEEEREGKKQFEATSPLATSTRRAFSETTPEREINVGFAVSERDQPNVPLPPIQGKQETDQTRMQSDLQSRISTTSLPRFSSASSSSSLSRLGRTLSARAHSIKGSVASGAGKVTQTAMSGTKSVAHGVVTHTKSAADTLQTGIESSAKMAANRAKVAVDAMVSLPQGIVNVSTGILEGLQPASDDATPSNEVRTEASLRREQSLATLEALKHKTQLAREQACRDSASTVFSCATSARDMPELFRPVQELLKHGTANTDVQHVATELPYYMIVRLNRKKKLARPKPVRASVSSTANSTSFEEELIGNCVRREFWFAIPRHKAQSVYQFLLQWNPEKYGQESSTLVSKDAVGEDSKQCAVSGYQYRDDGFLVLDSEADEKLAGTGSIRCCTCKLRCLEGLMKH</sequence>